<keyword evidence="2" id="KW-1185">Reference proteome</keyword>
<evidence type="ECO:0000313" key="1">
    <source>
        <dbReference type="EMBL" id="MDQ0273500.1"/>
    </source>
</evidence>
<gene>
    <name evidence="1" type="ORF">J2S17_005432</name>
</gene>
<dbReference type="Gene3D" id="1.10.260.40">
    <property type="entry name" value="lambda repressor-like DNA-binding domains"/>
    <property type="match status" value="1"/>
</dbReference>
<dbReference type="SUPFAM" id="SSF47413">
    <property type="entry name" value="lambda repressor-like DNA-binding domains"/>
    <property type="match status" value="1"/>
</dbReference>
<comment type="caution">
    <text evidence="1">The sequence shown here is derived from an EMBL/GenBank/DDBJ whole genome shotgun (WGS) entry which is preliminary data.</text>
</comment>
<accession>A0ABU0ATZ4</accession>
<dbReference type="EMBL" id="JAUSUB010000041">
    <property type="protein sequence ID" value="MDQ0273500.1"/>
    <property type="molecule type" value="Genomic_DNA"/>
</dbReference>
<organism evidence="1 2">
    <name type="scientific">Cytobacillus purgationiresistens</name>
    <dbReference type="NCBI Taxonomy" id="863449"/>
    <lineage>
        <taxon>Bacteria</taxon>
        <taxon>Bacillati</taxon>
        <taxon>Bacillota</taxon>
        <taxon>Bacilli</taxon>
        <taxon>Bacillales</taxon>
        <taxon>Bacillaceae</taxon>
        <taxon>Cytobacillus</taxon>
    </lineage>
</organism>
<dbReference type="RefSeq" id="WP_307479697.1">
    <property type="nucleotide sequence ID" value="NZ_JAUSUB010000041.1"/>
</dbReference>
<name>A0ABU0ATZ4_9BACI</name>
<sequence>MITNLDEIQITSDQERVLLLIRQLGLKQYELAEMLGYNPVYFESVINGRAPFTKAFKVRINHFLETYQKENLMKWKRPV</sequence>
<dbReference type="Proteomes" id="UP001238088">
    <property type="component" value="Unassembled WGS sequence"/>
</dbReference>
<protein>
    <submittedName>
        <fullName evidence="1">Plasmid maintenance system antidote protein VapI</fullName>
    </submittedName>
</protein>
<reference evidence="1 2" key="1">
    <citation type="submission" date="2023-07" db="EMBL/GenBank/DDBJ databases">
        <title>Genomic Encyclopedia of Type Strains, Phase IV (KMG-IV): sequencing the most valuable type-strain genomes for metagenomic binning, comparative biology and taxonomic classification.</title>
        <authorList>
            <person name="Goeker M."/>
        </authorList>
    </citation>
    <scope>NUCLEOTIDE SEQUENCE [LARGE SCALE GENOMIC DNA]</scope>
    <source>
        <strain evidence="1 2">DSM 23494</strain>
    </source>
</reference>
<evidence type="ECO:0000313" key="2">
    <source>
        <dbReference type="Proteomes" id="UP001238088"/>
    </source>
</evidence>
<proteinExistence type="predicted"/>
<dbReference type="InterPro" id="IPR010982">
    <property type="entry name" value="Lambda_DNA-bd_dom_sf"/>
</dbReference>